<dbReference type="AlphaFoldDB" id="A0A537IYL0"/>
<evidence type="ECO:0000259" key="4">
    <source>
        <dbReference type="PROSITE" id="PS50921"/>
    </source>
</evidence>
<keyword evidence="1 2" id="KW-0597">Phosphoprotein</keyword>
<dbReference type="EMBL" id="VBAP01000029">
    <property type="protein sequence ID" value="TMI76142.1"/>
    <property type="molecule type" value="Genomic_DNA"/>
</dbReference>
<sequence>MPEPLRILIADDEAVIRLGLRSMLEDQGYRVVGEAADGDRALALVRRLRPDLVLLDIKMPGIDGLEAARALLAEPPVPVIVLTAYADREFVDRAKEAGVLAYLVKPVRESDLRPAIEVALARFREIRALREDIGSLEDALATRKVVERAKGVLMSRHGLDEAAAFAQIQRQARSTRKTMKEIAQEILATENGGIRD</sequence>
<feature type="modified residue" description="4-aspartylphosphate" evidence="2">
    <location>
        <position position="56"/>
    </location>
</feature>
<dbReference type="GO" id="GO:0000160">
    <property type="term" value="P:phosphorelay signal transduction system"/>
    <property type="evidence" value="ECO:0007669"/>
    <property type="project" value="InterPro"/>
</dbReference>
<dbReference type="InterPro" id="IPR050595">
    <property type="entry name" value="Bact_response_regulator"/>
</dbReference>
<dbReference type="PROSITE" id="PS50921">
    <property type="entry name" value="ANTAR"/>
    <property type="match status" value="1"/>
</dbReference>
<dbReference type="InterPro" id="IPR008327">
    <property type="entry name" value="Sig_transdc_resp-reg_antiterm"/>
</dbReference>
<protein>
    <submittedName>
        <fullName evidence="5">Response regulator</fullName>
    </submittedName>
</protein>
<evidence type="ECO:0000313" key="6">
    <source>
        <dbReference type="Proteomes" id="UP000318834"/>
    </source>
</evidence>
<name>A0A537IYL0_9BACT</name>
<feature type="domain" description="Response regulatory" evidence="3">
    <location>
        <begin position="6"/>
        <end position="120"/>
    </location>
</feature>
<dbReference type="Proteomes" id="UP000318834">
    <property type="component" value="Unassembled WGS sequence"/>
</dbReference>
<gene>
    <name evidence="5" type="ORF">E6H05_04525</name>
</gene>
<dbReference type="InterPro" id="IPR001789">
    <property type="entry name" value="Sig_transdc_resp-reg_receiver"/>
</dbReference>
<dbReference type="InterPro" id="IPR036388">
    <property type="entry name" value="WH-like_DNA-bd_sf"/>
</dbReference>
<dbReference type="Gene3D" id="1.10.10.10">
    <property type="entry name" value="Winged helix-like DNA-binding domain superfamily/Winged helix DNA-binding domain"/>
    <property type="match status" value="1"/>
</dbReference>
<comment type="caution">
    <text evidence="5">The sequence shown here is derived from an EMBL/GenBank/DDBJ whole genome shotgun (WGS) entry which is preliminary data.</text>
</comment>
<dbReference type="GO" id="GO:0003723">
    <property type="term" value="F:RNA binding"/>
    <property type="evidence" value="ECO:0007669"/>
    <property type="project" value="InterPro"/>
</dbReference>
<dbReference type="Pfam" id="PF03861">
    <property type="entry name" value="ANTAR"/>
    <property type="match status" value="1"/>
</dbReference>
<dbReference type="PANTHER" id="PTHR44591:SF3">
    <property type="entry name" value="RESPONSE REGULATORY DOMAIN-CONTAINING PROTEIN"/>
    <property type="match status" value="1"/>
</dbReference>
<organism evidence="5 6">
    <name type="scientific">Candidatus Segetimicrobium genomatis</name>
    <dbReference type="NCBI Taxonomy" id="2569760"/>
    <lineage>
        <taxon>Bacteria</taxon>
        <taxon>Bacillati</taxon>
        <taxon>Candidatus Sysuimicrobiota</taxon>
        <taxon>Candidatus Sysuimicrobiia</taxon>
        <taxon>Candidatus Sysuimicrobiales</taxon>
        <taxon>Candidatus Segetimicrobiaceae</taxon>
        <taxon>Candidatus Segetimicrobium</taxon>
    </lineage>
</organism>
<proteinExistence type="predicted"/>
<dbReference type="PANTHER" id="PTHR44591">
    <property type="entry name" value="STRESS RESPONSE REGULATOR PROTEIN 1"/>
    <property type="match status" value="1"/>
</dbReference>
<dbReference type="InterPro" id="IPR011006">
    <property type="entry name" value="CheY-like_superfamily"/>
</dbReference>
<evidence type="ECO:0000313" key="5">
    <source>
        <dbReference type="EMBL" id="TMI76142.1"/>
    </source>
</evidence>
<dbReference type="SMART" id="SM01012">
    <property type="entry name" value="ANTAR"/>
    <property type="match status" value="1"/>
</dbReference>
<dbReference type="InterPro" id="IPR005561">
    <property type="entry name" value="ANTAR"/>
</dbReference>
<evidence type="ECO:0000256" key="2">
    <source>
        <dbReference type="PROSITE-ProRule" id="PRU00169"/>
    </source>
</evidence>
<dbReference type="PROSITE" id="PS50110">
    <property type="entry name" value="RESPONSE_REGULATORY"/>
    <property type="match status" value="1"/>
</dbReference>
<accession>A0A537IYL0</accession>
<dbReference type="Gene3D" id="3.40.50.2300">
    <property type="match status" value="1"/>
</dbReference>
<evidence type="ECO:0000259" key="3">
    <source>
        <dbReference type="PROSITE" id="PS50110"/>
    </source>
</evidence>
<dbReference type="SUPFAM" id="SSF52172">
    <property type="entry name" value="CheY-like"/>
    <property type="match status" value="1"/>
</dbReference>
<dbReference type="PIRSF" id="PIRSF036382">
    <property type="entry name" value="RR_antiterm"/>
    <property type="match status" value="1"/>
</dbReference>
<dbReference type="SMART" id="SM00448">
    <property type="entry name" value="REC"/>
    <property type="match status" value="1"/>
</dbReference>
<feature type="domain" description="ANTAR" evidence="4">
    <location>
        <begin position="126"/>
        <end position="187"/>
    </location>
</feature>
<evidence type="ECO:0000256" key="1">
    <source>
        <dbReference type="ARBA" id="ARBA00022553"/>
    </source>
</evidence>
<dbReference type="Pfam" id="PF00072">
    <property type="entry name" value="Response_reg"/>
    <property type="match status" value="1"/>
</dbReference>
<reference evidence="5 6" key="1">
    <citation type="journal article" date="2019" name="Nat. Microbiol.">
        <title>Mediterranean grassland soil C-N compound turnover is dependent on rainfall and depth, and is mediated by genomically divergent microorganisms.</title>
        <authorList>
            <person name="Diamond S."/>
            <person name="Andeer P.F."/>
            <person name="Li Z."/>
            <person name="Crits-Christoph A."/>
            <person name="Burstein D."/>
            <person name="Anantharaman K."/>
            <person name="Lane K.R."/>
            <person name="Thomas B.C."/>
            <person name="Pan C."/>
            <person name="Northen T.R."/>
            <person name="Banfield J.F."/>
        </authorList>
    </citation>
    <scope>NUCLEOTIDE SEQUENCE [LARGE SCALE GENOMIC DNA]</scope>
    <source>
        <strain evidence="5">NP_8</strain>
    </source>
</reference>